<organism evidence="5 6">
    <name type="scientific">Imtechella halotolerans K1</name>
    <dbReference type="NCBI Taxonomy" id="946077"/>
    <lineage>
        <taxon>Bacteria</taxon>
        <taxon>Pseudomonadati</taxon>
        <taxon>Bacteroidota</taxon>
        <taxon>Flavobacteriia</taxon>
        <taxon>Flavobacteriales</taxon>
        <taxon>Flavobacteriaceae</taxon>
        <taxon>Imtechella</taxon>
    </lineage>
</organism>
<proteinExistence type="inferred from homology"/>
<evidence type="ECO:0000313" key="5">
    <source>
        <dbReference type="EMBL" id="EID76785.1"/>
    </source>
</evidence>
<gene>
    <name evidence="5" type="ORF">W5A_02140</name>
</gene>
<dbReference type="CDD" id="cd11350">
    <property type="entry name" value="AmyAc_4"/>
    <property type="match status" value="1"/>
</dbReference>
<dbReference type="InterPro" id="IPR017853">
    <property type="entry name" value="GH"/>
</dbReference>
<dbReference type="SUPFAM" id="SSF51445">
    <property type="entry name" value="(Trans)glycosidases"/>
    <property type="match status" value="1"/>
</dbReference>
<evidence type="ECO:0000256" key="3">
    <source>
        <dbReference type="SAM" id="SignalP"/>
    </source>
</evidence>
<dbReference type="PATRIC" id="fig|946077.3.peg.437"/>
<keyword evidence="6" id="KW-1185">Reference proteome</keyword>
<dbReference type="AlphaFoldDB" id="I0WK69"/>
<dbReference type="InterPro" id="IPR026444">
    <property type="entry name" value="Secre_tail"/>
</dbReference>
<evidence type="ECO:0000256" key="2">
    <source>
        <dbReference type="ARBA" id="ARBA00022729"/>
    </source>
</evidence>
<protein>
    <submittedName>
        <fullName evidence="5">Alpha amylase</fullName>
    </submittedName>
</protein>
<feature type="chain" id="PRO_5003635544" evidence="3">
    <location>
        <begin position="19"/>
        <end position="1128"/>
    </location>
</feature>
<dbReference type="Pfam" id="PF18962">
    <property type="entry name" value="Por_Secre_tail"/>
    <property type="match status" value="1"/>
</dbReference>
<dbReference type="STRING" id="946077.W5A_02140"/>
<comment type="similarity">
    <text evidence="1">Belongs to the glycosyl hydrolase 13 family.</text>
</comment>
<dbReference type="SMART" id="SM00642">
    <property type="entry name" value="Aamy"/>
    <property type="match status" value="1"/>
</dbReference>
<sequence>MRTVIFYFITLLSTFSWSQTQNITYSISPATFNETDEITLTFNGNSINESIWGVTGNALYLWAWSLDTNLSNSKDCPTNGTWEASNETNRLTYNAQNDTYSISFSPVTFFNRNGLGRIGFLLKAKNGSGDKKSQDITIDVGIFQLTLSEPTENTIVINQGQILNISATTTMPANFELIANESSIYTLSESTAFNYTYPITQNTNFTLNSTHDSQTITRLFKAIIKPTVTEESLPPGLNDGINYHLNDPSKVTLVLYAPYKEFVHVIGDFNNWEIDNAFLLKKDSAKDRFWIELTSLTPQQKHLFQYLVEFEINIADPYSTTILDEYNDTYINEITYPNLPIYPKGKTTEAVSVFSTGEVPYNWKTTNFQKPSRDNLVIYELLIRDFDLLHSFDAVKARLDYLQNLGINAIELLPVSEFDGNESWGYNPSFHMALDKYYGTTNAFKSLIDECHSRGIAVILDVVYNHASGQHPYFRLWNDSNGGLEGKPTSENPFFNIEAKHSYSVFNDFNHQSEATQDYVERTIKYWIEEYKIDGFRWDLTKGFTQNCVGSTQEICTNAYNADRVEVLKSYADYQWELDPFFYVIFEHLGVGGSADEETEWANYRLSEGKGIMLWNNFNHQYNEATMGYHANNGSNFSTISYKDRGWLSPSNISYMESHDEERLMYKTLNFGNSNSNYNTKNEATALKRMQQAAAFFFTIPGPKMIWQFGELGFDYSIEYNGRVGNKPIRWDYIEDSERRALYDVYSNLIKLKLGEPIFRATDFTINAGDENGLKTVHLTLPSANEGELANVTIIGNFGITTQQINPNFQKEGIWYNILDGNRRFVVSNSTASIVLQPGEYRIYGDQPSALFPDLNIPDQDYDGIADADDLCPDTPLGSMVDIYGCTVYTLPSNNFQISVTNETCRTANNGKINVNVDEKYNYKLSIHGPNNFYNTFSFNTLNWSLDGLFSGIYTLCFTIDEHSDFEQCFTVQISEPEDLSVFTSTKFDEHSASLTMSGANRFLVTLNGITTETSEQKITLQLKNGLNTIKVSTGIDCQGIYEKSIFIQNKIDYYPNPATDKLIVKLNNEDRIVDVLISSLEGKIMYLKTMEIQGNTLEIPMQQLAPGNYFISLKGILTDKTLKIVIK</sequence>
<feature type="signal peptide" evidence="3">
    <location>
        <begin position="1"/>
        <end position="18"/>
    </location>
</feature>
<dbReference type="Gene3D" id="2.60.40.10">
    <property type="entry name" value="Immunoglobulins"/>
    <property type="match status" value="1"/>
</dbReference>
<dbReference type="InterPro" id="IPR006047">
    <property type="entry name" value="GH13_cat_dom"/>
</dbReference>
<dbReference type="PANTHER" id="PTHR43002">
    <property type="entry name" value="GLYCOGEN DEBRANCHING ENZYME"/>
    <property type="match status" value="1"/>
</dbReference>
<dbReference type="GO" id="GO:0005975">
    <property type="term" value="P:carbohydrate metabolic process"/>
    <property type="evidence" value="ECO:0007669"/>
    <property type="project" value="InterPro"/>
</dbReference>
<dbReference type="InterPro" id="IPR014756">
    <property type="entry name" value="Ig_E-set"/>
</dbReference>
<dbReference type="RefSeq" id="WP_008236904.1">
    <property type="nucleotide sequence ID" value="NZ_AJJU01000002.1"/>
</dbReference>
<dbReference type="InterPro" id="IPR013783">
    <property type="entry name" value="Ig-like_fold"/>
</dbReference>
<evidence type="ECO:0000313" key="6">
    <source>
        <dbReference type="Proteomes" id="UP000005938"/>
    </source>
</evidence>
<dbReference type="Pfam" id="PF00128">
    <property type="entry name" value="Alpha-amylase"/>
    <property type="match status" value="2"/>
</dbReference>
<dbReference type="OrthoDB" id="9761875at2"/>
<dbReference type="EMBL" id="AJJU01000002">
    <property type="protein sequence ID" value="EID76785.1"/>
    <property type="molecule type" value="Genomic_DNA"/>
</dbReference>
<dbReference type="Proteomes" id="UP000005938">
    <property type="component" value="Unassembled WGS sequence"/>
</dbReference>
<dbReference type="NCBIfam" id="TIGR04183">
    <property type="entry name" value="Por_Secre_tail"/>
    <property type="match status" value="1"/>
</dbReference>
<keyword evidence="2 3" id="KW-0732">Signal</keyword>
<reference evidence="5 6" key="1">
    <citation type="journal article" date="2012" name="J. Bacteriol.">
        <title>Genome Sequence of the Halotolerant Bacterium Imtechella halotolerans K1T.</title>
        <authorList>
            <person name="Kumar S."/>
            <person name="Vikram S."/>
            <person name="Subramanian S."/>
            <person name="Raghava G.P."/>
            <person name="Pinnaka A.K."/>
        </authorList>
    </citation>
    <scope>NUCLEOTIDE SEQUENCE [LARGE SCALE GENOMIC DNA]</scope>
    <source>
        <strain evidence="5 6">K1</strain>
    </source>
</reference>
<name>I0WK69_9FLAO</name>
<dbReference type="Gene3D" id="3.20.20.80">
    <property type="entry name" value="Glycosidases"/>
    <property type="match status" value="1"/>
</dbReference>
<dbReference type="SUPFAM" id="SSF81296">
    <property type="entry name" value="E set domains"/>
    <property type="match status" value="1"/>
</dbReference>
<feature type="domain" description="Glycosyl hydrolase family 13 catalytic" evidence="4">
    <location>
        <begin position="380"/>
        <end position="753"/>
    </location>
</feature>
<comment type="caution">
    <text evidence="5">The sequence shown here is derived from an EMBL/GenBank/DDBJ whole genome shotgun (WGS) entry which is preliminary data.</text>
</comment>
<evidence type="ECO:0000259" key="4">
    <source>
        <dbReference type="SMART" id="SM00642"/>
    </source>
</evidence>
<dbReference type="eggNOG" id="COG1523">
    <property type="taxonomic scope" value="Bacteria"/>
</dbReference>
<accession>I0WK69</accession>
<evidence type="ECO:0000256" key="1">
    <source>
        <dbReference type="ARBA" id="ARBA00008061"/>
    </source>
</evidence>